<dbReference type="Proteomes" id="UP000051790">
    <property type="component" value="Unassembled WGS sequence"/>
</dbReference>
<reference evidence="3 4" key="1">
    <citation type="journal article" date="2015" name="Genome Announc.">
        <title>Expanding the biotechnology potential of lactobacilli through comparative genomics of 213 strains and associated genera.</title>
        <authorList>
            <person name="Sun Z."/>
            <person name="Harris H.M."/>
            <person name="McCann A."/>
            <person name="Guo C."/>
            <person name="Argimon S."/>
            <person name="Zhang W."/>
            <person name="Yang X."/>
            <person name="Jeffery I.B."/>
            <person name="Cooney J.C."/>
            <person name="Kagawa T.F."/>
            <person name="Liu W."/>
            <person name="Song Y."/>
            <person name="Salvetti E."/>
            <person name="Wrobel A."/>
            <person name="Rasinkangas P."/>
            <person name="Parkhill J."/>
            <person name="Rea M.C."/>
            <person name="O'Sullivan O."/>
            <person name="Ritari J."/>
            <person name="Douillard F.P."/>
            <person name="Paul Ross R."/>
            <person name="Yang R."/>
            <person name="Briner A.E."/>
            <person name="Felis G.E."/>
            <person name="de Vos W.M."/>
            <person name="Barrangou R."/>
            <person name="Klaenhammer T.R."/>
            <person name="Caufield P.W."/>
            <person name="Cui Y."/>
            <person name="Zhang H."/>
            <person name="O'Toole P.W."/>
        </authorList>
    </citation>
    <scope>NUCLEOTIDE SEQUENCE [LARGE SCALE GENOMIC DNA]</scope>
    <source>
        <strain evidence="3 4">DSM 13343</strain>
    </source>
</reference>
<dbReference type="EMBL" id="AZEU01000131">
    <property type="protein sequence ID" value="KRL45269.1"/>
    <property type="molecule type" value="Genomic_DNA"/>
</dbReference>
<proteinExistence type="predicted"/>
<evidence type="ECO:0000259" key="2">
    <source>
        <dbReference type="Pfam" id="PF13786"/>
    </source>
</evidence>
<keyword evidence="1" id="KW-1133">Transmembrane helix</keyword>
<name>A0A0R1QSR8_9LACO</name>
<evidence type="ECO:0000256" key="1">
    <source>
        <dbReference type="SAM" id="Phobius"/>
    </source>
</evidence>
<protein>
    <recommendedName>
        <fullName evidence="2">DUF4179 domain-containing protein</fullName>
    </recommendedName>
</protein>
<gene>
    <name evidence="3" type="ORF">FD01_GL000745</name>
</gene>
<dbReference type="AlphaFoldDB" id="A0A0R1QSR8"/>
<dbReference type="InterPro" id="IPR025436">
    <property type="entry name" value="DUF4179"/>
</dbReference>
<feature type="domain" description="DUF4179" evidence="2">
    <location>
        <begin position="38"/>
        <end position="120"/>
    </location>
</feature>
<keyword evidence="4" id="KW-1185">Reference proteome</keyword>
<dbReference type="Pfam" id="PF13786">
    <property type="entry name" value="DUF4179"/>
    <property type="match status" value="1"/>
</dbReference>
<dbReference type="Gene3D" id="2.60.40.1630">
    <property type="entry name" value="bacillus anthracis domain"/>
    <property type="match status" value="1"/>
</dbReference>
<comment type="caution">
    <text evidence="3">The sequence shown here is derived from an EMBL/GenBank/DDBJ whole genome shotgun (WGS) entry which is preliminary data.</text>
</comment>
<organism evidence="3 4">
    <name type="scientific">Lacticaseibacillus manihotivorans DSM 13343 = JCM 12514</name>
    <dbReference type="NCBI Taxonomy" id="1423769"/>
    <lineage>
        <taxon>Bacteria</taxon>
        <taxon>Bacillati</taxon>
        <taxon>Bacillota</taxon>
        <taxon>Bacilli</taxon>
        <taxon>Lactobacillales</taxon>
        <taxon>Lactobacillaceae</taxon>
        <taxon>Lacticaseibacillus</taxon>
    </lineage>
</organism>
<dbReference type="PATRIC" id="fig|1423769.4.peg.795"/>
<evidence type="ECO:0000313" key="3">
    <source>
        <dbReference type="EMBL" id="KRL45269.1"/>
    </source>
</evidence>
<keyword evidence="1" id="KW-0812">Transmembrane</keyword>
<dbReference type="OrthoDB" id="2334856at2"/>
<accession>A0A0R1QSR8</accession>
<evidence type="ECO:0000313" key="4">
    <source>
        <dbReference type="Proteomes" id="UP000051790"/>
    </source>
</evidence>
<feature type="transmembrane region" description="Helical" evidence="1">
    <location>
        <begin position="42"/>
        <end position="63"/>
    </location>
</feature>
<keyword evidence="1" id="KW-0472">Membrane</keyword>
<sequence length="453" mass="50621">MIILPTDKFQRWVNDLQKAQPVHPDQTKQTILSAMHPKRRKWPWIVSAIAVAMIIFGVSAATLPPVQEVLAKVPVIGKLFQSAELTIVANAGKLQGVNRTQSDNGVTIKLKSAYVQGRTIGVRGVVSGIDDHATTSGRNIVYHLASKSNHLHMNKASWNLQKDHAYTFELVGNVDHLASGRKIQVPLVFTKMFGKKINLRFNLELKAGKPVKVAFKGQTSVSGYRIKVLSAENFDGGIGSLRLRVTKPVNERDYLFGISNIHINGSQKDYGLGALGKHKSTKQSGIYEFQTVALPKKISSLTFNAEVADWSKPEIYALSELPNQLKVPNRAAMYQFQPASLHDNQLEFNFTLSGTTSSDRVLQNDDLPYLMYLQLADTKREHAIVDEYDTKGIGKNRIAPILYWVESSHHFMARVDLSETPFKDKTLDELELVVPSAFEKTRKLPTITIHNQK</sequence>